<accession>E3NUV1</accession>
<name>E3NUV1_CAERE</name>
<evidence type="ECO:0000313" key="2">
    <source>
        <dbReference type="EMBL" id="EFO96533.1"/>
    </source>
</evidence>
<feature type="compositionally biased region" description="Low complexity" evidence="1">
    <location>
        <begin position="94"/>
        <end position="106"/>
    </location>
</feature>
<reference evidence="2" key="1">
    <citation type="submission" date="2007-07" db="EMBL/GenBank/DDBJ databases">
        <title>PCAP assembly of the Caenorhabditis remanei genome.</title>
        <authorList>
            <consortium name="The Caenorhabditis remanei Sequencing Consortium"/>
            <person name="Wilson R.K."/>
        </authorList>
    </citation>
    <scope>NUCLEOTIDE SEQUENCE [LARGE SCALE GENOMIC DNA]</scope>
    <source>
        <strain evidence="2">PB4641</strain>
    </source>
</reference>
<feature type="region of interest" description="Disordered" evidence="1">
    <location>
        <begin position="80"/>
        <end position="106"/>
    </location>
</feature>
<keyword evidence="3" id="KW-1185">Reference proteome</keyword>
<dbReference type="OrthoDB" id="1679758at2759"/>
<organism evidence="3">
    <name type="scientific">Caenorhabditis remanei</name>
    <name type="common">Caenorhabditis vulgaris</name>
    <dbReference type="NCBI Taxonomy" id="31234"/>
    <lineage>
        <taxon>Eukaryota</taxon>
        <taxon>Metazoa</taxon>
        <taxon>Ecdysozoa</taxon>
        <taxon>Nematoda</taxon>
        <taxon>Chromadorea</taxon>
        <taxon>Rhabditida</taxon>
        <taxon>Rhabditina</taxon>
        <taxon>Rhabditomorpha</taxon>
        <taxon>Rhabditoidea</taxon>
        <taxon>Rhabditidae</taxon>
        <taxon>Peloderinae</taxon>
        <taxon>Caenorhabditis</taxon>
    </lineage>
</organism>
<evidence type="ECO:0000313" key="3">
    <source>
        <dbReference type="Proteomes" id="UP000008281"/>
    </source>
</evidence>
<evidence type="ECO:0000256" key="1">
    <source>
        <dbReference type="SAM" id="MobiDB-lite"/>
    </source>
</evidence>
<dbReference type="EMBL" id="DS270695">
    <property type="protein sequence ID" value="EFO96533.1"/>
    <property type="molecule type" value="Genomic_DNA"/>
</dbReference>
<dbReference type="InParanoid" id="E3NUV1"/>
<proteinExistence type="predicted"/>
<gene>
    <name evidence="2" type="ORF">CRE_29398</name>
</gene>
<dbReference type="Proteomes" id="UP000008281">
    <property type="component" value="Unassembled WGS sequence"/>
</dbReference>
<dbReference type="HOGENOM" id="CLU_2225648_0_0_1"/>
<dbReference type="eggNOG" id="KOG1700">
    <property type="taxonomic scope" value="Eukaryota"/>
</dbReference>
<dbReference type="STRING" id="31234.E3NUV1"/>
<sequence length="106" mass="12582">MVVRKDIFAFRNTEPEENFQNPDSRFWTTIFPFNIILIPPMTPTTSAIFRVEKAHRCQKSGDLYCRVHFKLMEENQNRKMLSVEENNNNEMDGQVENQEQEQVSNI</sequence>
<protein>
    <submittedName>
        <fullName evidence="2">Uncharacterized protein</fullName>
    </submittedName>
</protein>
<dbReference type="AlphaFoldDB" id="E3NUV1"/>